<evidence type="ECO:0000256" key="18">
    <source>
        <dbReference type="SAM" id="Phobius"/>
    </source>
</evidence>
<feature type="chain" id="PRO_5001652561" description="GPI mannosyltransferase 1" evidence="19">
    <location>
        <begin position="20"/>
        <end position="843"/>
    </location>
</feature>
<evidence type="ECO:0000256" key="3">
    <source>
        <dbReference type="ARBA" id="ARBA00008773"/>
    </source>
</evidence>
<feature type="transmembrane region" description="Helical" evidence="18">
    <location>
        <begin position="703"/>
        <end position="725"/>
    </location>
</feature>
<dbReference type="PANTHER" id="PTHR12886:SF0">
    <property type="entry name" value="GPI MANNOSYLTRANSFERASE 1"/>
    <property type="match status" value="1"/>
</dbReference>
<evidence type="ECO:0000256" key="4">
    <source>
        <dbReference type="ARBA" id="ARBA00011071"/>
    </source>
</evidence>
<evidence type="ECO:0000256" key="12">
    <source>
        <dbReference type="ARBA" id="ARBA00022989"/>
    </source>
</evidence>
<evidence type="ECO:0000256" key="10">
    <source>
        <dbReference type="ARBA" id="ARBA00022801"/>
    </source>
</evidence>
<evidence type="ECO:0000256" key="16">
    <source>
        <dbReference type="ARBA" id="ARBA00032997"/>
    </source>
</evidence>
<keyword evidence="13 18" id="KW-0472">Membrane</keyword>
<dbReference type="Gene3D" id="3.20.20.80">
    <property type="entry name" value="Glycosidases"/>
    <property type="match status" value="1"/>
</dbReference>
<dbReference type="InterPro" id="IPR000490">
    <property type="entry name" value="Glyco_hydro_17"/>
</dbReference>
<sequence>MKFALYTTLGLVAAAVTQAANNFYGLNYGVNEGSCPNVDKLKQDFGAIQKYTNRVRTFALHVCNQADMAVEATQALGMNLYLGMWIDRQDTFDLEIQALKQLVNNRDLSNVDAVIVGSEVLYRGDADINTYANWIKQVKDVVGPKGIKVTFADVYYKIFPQIFNEVDFVMMNAFPYWEGVDINNAADTLMDHYHQVKQTVGNKDVKISETGWPSGGDNFEASVPSIENENKYMQDVLCKAKQNGIDVLYFSAKDEPYRSGVEGTFGLSVGASGTTTTAAATTTSTSQSTTQAIETTQTTQEPIQSAQTTQKVTPSTTTQAIHASSQATQQQQQPLEAIATRTVYFSTRGRIQQTSDAASESEMSQKWFTFANLCLAATLLRVILLLYGEWQDANLTVKYTDIDYVVFTDAARHVTQGDSPYARATYRYTPLLAILLTPNIFLFYSFGKCLFALADLLVGYLIHQILILRGMSSKRALWLDALWLLNPMVANISTRGNAESLLGCMVLGTLYLFMTRRFYPACAIFGLAVHFKIYPVIYAVPLLFLLDNRYGDPIEFPRMIWSYQQYRLYILQRYFYHDGESTNDTDYQPTMPVAPSPIPKEQSTWSERLTSCSRAALRQCILFLTPSRIMFGAVSALVFFGLTGCMYQLYGDEFLQHTYFYHVTRKDHRHNFSLWFYEMYLAFDAPVAGKVIGLLAFLPQMALVAITGIAFAKDIFFACFIQTFLFVTFNKVCTSQYFMWYICLLPLILPSTGLRFKWKGLMLVIAWAASQGVWLHFGYKLEFLGQNTFSSLWAASILFFIANCWIAVELILHHRFEYLYSTSGRIRWVWGMGDPGSNRQVIR</sequence>
<keyword evidence="19" id="KW-0732">Signal</keyword>
<evidence type="ECO:0000256" key="7">
    <source>
        <dbReference type="ARBA" id="ARBA00022676"/>
    </source>
</evidence>
<comment type="function">
    <text evidence="14">Mannosyltransferase involved in glycosylphosphatidylinositol-anchor biosynthesis. Transfers the first alpha-1,4-mannose to GlcN-acyl-PI during GPI precursor assembly. Required for cell wall integrity.</text>
</comment>
<evidence type="ECO:0000313" key="20">
    <source>
        <dbReference type="EMBL" id="CDH49655.1"/>
    </source>
</evidence>
<feature type="signal peptide" evidence="19">
    <location>
        <begin position="1"/>
        <end position="19"/>
    </location>
</feature>
<evidence type="ECO:0000313" key="21">
    <source>
        <dbReference type="Proteomes" id="UP000027586"/>
    </source>
</evidence>
<keyword evidence="21" id="KW-1185">Reference proteome</keyword>
<feature type="transmembrane region" description="Helical" evidence="18">
    <location>
        <begin position="791"/>
        <end position="812"/>
    </location>
</feature>
<dbReference type="GO" id="GO:0004376">
    <property type="term" value="F:GPI mannosyltransferase activity"/>
    <property type="evidence" value="ECO:0007669"/>
    <property type="project" value="InterPro"/>
</dbReference>
<dbReference type="UniPathway" id="UPA00196"/>
<comment type="subcellular location">
    <subcellularLocation>
        <location evidence="1">Endoplasmic reticulum membrane</location>
        <topology evidence="1">Multi-pass membrane protein</topology>
    </subcellularLocation>
</comment>
<dbReference type="GO" id="GO:0051751">
    <property type="term" value="F:alpha-1,4-mannosyltransferase activity"/>
    <property type="evidence" value="ECO:0007669"/>
    <property type="project" value="InterPro"/>
</dbReference>
<reference evidence="20" key="1">
    <citation type="submission" date="2013-08" db="EMBL/GenBank/DDBJ databases">
        <title>Gene expansion shapes genome architecture in the human pathogen Lichtheimia corymbifera: an evolutionary genomics analysis in the ancient terrestrial Mucorales (Mucoromycotina).</title>
        <authorList>
            <person name="Schwartze V.U."/>
            <person name="Winter S."/>
            <person name="Shelest E."/>
            <person name="Marcet-Houben M."/>
            <person name="Horn F."/>
            <person name="Wehner S."/>
            <person name="Hoffmann K."/>
            <person name="Riege K."/>
            <person name="Sammeth M."/>
            <person name="Nowrousian M."/>
            <person name="Valiante V."/>
            <person name="Linde J."/>
            <person name="Jacobsen I.D."/>
            <person name="Marz M."/>
            <person name="Brakhage A.A."/>
            <person name="Gabaldon T."/>
            <person name="Bocker S."/>
            <person name="Voigt K."/>
        </authorList>
    </citation>
    <scope>NUCLEOTIDE SEQUENCE [LARGE SCALE GENOMIC DNA]</scope>
    <source>
        <strain evidence="20">FSU 9682</strain>
    </source>
</reference>
<dbReference type="PANTHER" id="PTHR12886">
    <property type="entry name" value="PIG-M MANNOSYLTRANSFERASE"/>
    <property type="match status" value="1"/>
</dbReference>
<keyword evidence="6" id="KW-0337">GPI-anchor biosynthesis</keyword>
<organism evidence="20 21">
    <name type="scientific">Lichtheimia corymbifera JMRC:FSU:9682</name>
    <dbReference type="NCBI Taxonomy" id="1263082"/>
    <lineage>
        <taxon>Eukaryota</taxon>
        <taxon>Fungi</taxon>
        <taxon>Fungi incertae sedis</taxon>
        <taxon>Mucoromycota</taxon>
        <taxon>Mucoromycotina</taxon>
        <taxon>Mucoromycetes</taxon>
        <taxon>Mucorales</taxon>
        <taxon>Lichtheimiaceae</taxon>
        <taxon>Lichtheimia</taxon>
    </lineage>
</organism>
<accession>A0A068RIV9</accession>
<gene>
    <name evidence="20" type="ORF">LCOR_01393.1</name>
</gene>
<dbReference type="VEuPathDB" id="FungiDB:LCOR_01393.1"/>
<keyword evidence="9 18" id="KW-0812">Transmembrane</keyword>
<dbReference type="EMBL" id="CBTN010000004">
    <property type="protein sequence ID" value="CDH49655.1"/>
    <property type="molecule type" value="Genomic_DNA"/>
</dbReference>
<feature type="transmembrane region" description="Helical" evidence="18">
    <location>
        <begin position="525"/>
        <end position="546"/>
    </location>
</feature>
<evidence type="ECO:0000256" key="17">
    <source>
        <dbReference type="RuleBase" id="RU004335"/>
    </source>
</evidence>
<comment type="similarity">
    <text evidence="4">Belongs to the PIGM family.</text>
</comment>
<dbReference type="GO" id="GO:0006506">
    <property type="term" value="P:GPI anchor biosynthetic process"/>
    <property type="evidence" value="ECO:0007669"/>
    <property type="project" value="UniProtKB-UniPathway"/>
</dbReference>
<dbReference type="InterPro" id="IPR007704">
    <property type="entry name" value="PIG-M"/>
</dbReference>
<evidence type="ECO:0000256" key="14">
    <source>
        <dbReference type="ARBA" id="ARBA00025399"/>
    </source>
</evidence>
<proteinExistence type="inferred from homology"/>
<keyword evidence="7" id="KW-0328">Glycosyltransferase</keyword>
<dbReference type="STRING" id="1263082.A0A068RIV9"/>
<feature type="transmembrane region" description="Helical" evidence="18">
    <location>
        <begin position="501"/>
        <end position="519"/>
    </location>
</feature>
<protein>
    <recommendedName>
        <fullName evidence="5">GPI mannosyltransferase 1</fullName>
    </recommendedName>
    <alternativeName>
        <fullName evidence="16">GPI mannosyltransferase I</fullName>
    </alternativeName>
    <alternativeName>
        <fullName evidence="15">Glycosylphosphatidylinositol-anchor biosynthesis protein 14</fullName>
    </alternativeName>
</protein>
<dbReference type="GO" id="GO:0004553">
    <property type="term" value="F:hydrolase activity, hydrolyzing O-glycosyl compounds"/>
    <property type="evidence" value="ECO:0007669"/>
    <property type="project" value="InterPro"/>
</dbReference>
<dbReference type="AlphaFoldDB" id="A0A068RIV9"/>
<comment type="similarity">
    <text evidence="3 17">Belongs to the glycosyl hydrolase 17 family.</text>
</comment>
<evidence type="ECO:0000256" key="8">
    <source>
        <dbReference type="ARBA" id="ARBA00022679"/>
    </source>
</evidence>
<dbReference type="OrthoDB" id="1741594at2759"/>
<keyword evidence="8" id="KW-0808">Transferase</keyword>
<keyword evidence="10" id="KW-0378">Hydrolase</keyword>
<dbReference type="Pfam" id="PF00332">
    <property type="entry name" value="Glyco_hydro_17"/>
    <property type="match status" value="1"/>
</dbReference>
<name>A0A068RIV9_9FUNG</name>
<feature type="transmembrane region" description="Helical" evidence="18">
    <location>
        <begin position="737"/>
        <end position="754"/>
    </location>
</feature>
<dbReference type="GO" id="GO:0005789">
    <property type="term" value="C:endoplasmic reticulum membrane"/>
    <property type="evidence" value="ECO:0007669"/>
    <property type="project" value="UniProtKB-SubCell"/>
</dbReference>
<comment type="pathway">
    <text evidence="2">Glycolipid biosynthesis; glycosylphosphatidylinositol-anchor biosynthesis.</text>
</comment>
<feature type="transmembrane region" description="Helical" evidence="18">
    <location>
        <begin position="629"/>
        <end position="650"/>
    </location>
</feature>
<evidence type="ECO:0000256" key="19">
    <source>
        <dbReference type="SAM" id="SignalP"/>
    </source>
</evidence>
<dbReference type="GO" id="GO:1990529">
    <property type="term" value="C:glycosylphosphatidylinositol-mannosyltransferase I complex"/>
    <property type="evidence" value="ECO:0007669"/>
    <property type="project" value="TreeGrafter"/>
</dbReference>
<comment type="caution">
    <text evidence="20">The sequence shown here is derived from an EMBL/GenBank/DDBJ whole genome shotgun (WGS) entry which is preliminary data.</text>
</comment>
<dbReference type="Proteomes" id="UP000027586">
    <property type="component" value="Unassembled WGS sequence"/>
</dbReference>
<evidence type="ECO:0000256" key="1">
    <source>
        <dbReference type="ARBA" id="ARBA00004477"/>
    </source>
</evidence>
<evidence type="ECO:0000256" key="2">
    <source>
        <dbReference type="ARBA" id="ARBA00004687"/>
    </source>
</evidence>
<evidence type="ECO:0000256" key="15">
    <source>
        <dbReference type="ARBA" id="ARBA00030167"/>
    </source>
</evidence>
<evidence type="ECO:0000256" key="9">
    <source>
        <dbReference type="ARBA" id="ARBA00022692"/>
    </source>
</evidence>
<keyword evidence="11" id="KW-0256">Endoplasmic reticulum</keyword>
<feature type="transmembrane region" description="Helical" evidence="18">
    <location>
        <begin position="450"/>
        <end position="468"/>
    </location>
</feature>
<feature type="transmembrane region" description="Helical" evidence="18">
    <location>
        <begin position="679"/>
        <end position="698"/>
    </location>
</feature>
<evidence type="ECO:0000256" key="6">
    <source>
        <dbReference type="ARBA" id="ARBA00022502"/>
    </source>
</evidence>
<feature type="transmembrane region" description="Helical" evidence="18">
    <location>
        <begin position="761"/>
        <end position="779"/>
    </location>
</feature>
<evidence type="ECO:0000256" key="13">
    <source>
        <dbReference type="ARBA" id="ARBA00023136"/>
    </source>
</evidence>
<dbReference type="InterPro" id="IPR017853">
    <property type="entry name" value="GH"/>
</dbReference>
<evidence type="ECO:0000256" key="11">
    <source>
        <dbReference type="ARBA" id="ARBA00022824"/>
    </source>
</evidence>
<evidence type="ECO:0000256" key="5">
    <source>
        <dbReference type="ARBA" id="ARBA00013797"/>
    </source>
</evidence>
<dbReference type="SUPFAM" id="SSF51445">
    <property type="entry name" value="(Trans)glycosidases"/>
    <property type="match status" value="1"/>
</dbReference>
<keyword evidence="12 18" id="KW-1133">Transmembrane helix</keyword>
<dbReference type="Pfam" id="PF05007">
    <property type="entry name" value="Mannosyl_trans"/>
    <property type="match status" value="2"/>
</dbReference>
<dbReference type="GO" id="GO:0005975">
    <property type="term" value="P:carbohydrate metabolic process"/>
    <property type="evidence" value="ECO:0007669"/>
    <property type="project" value="InterPro"/>
</dbReference>